<dbReference type="EMBL" id="JBHLXJ010000007">
    <property type="protein sequence ID" value="MFC0349465.1"/>
    <property type="molecule type" value="Genomic_DNA"/>
</dbReference>
<organism evidence="1 2">
    <name type="scientific">Undibacterium danionis</name>
    <dbReference type="NCBI Taxonomy" id="1812100"/>
    <lineage>
        <taxon>Bacteria</taxon>
        <taxon>Pseudomonadati</taxon>
        <taxon>Pseudomonadota</taxon>
        <taxon>Betaproteobacteria</taxon>
        <taxon>Burkholderiales</taxon>
        <taxon>Oxalobacteraceae</taxon>
        <taxon>Undibacterium</taxon>
    </lineage>
</organism>
<proteinExistence type="predicted"/>
<comment type="caution">
    <text evidence="1">The sequence shown here is derived from an EMBL/GenBank/DDBJ whole genome shotgun (WGS) entry which is preliminary data.</text>
</comment>
<dbReference type="RefSeq" id="WP_390211088.1">
    <property type="nucleotide sequence ID" value="NZ_JBHLXJ010000007.1"/>
</dbReference>
<name>A0ABV6ICA1_9BURK</name>
<sequence>MQAITVGCAVRTTIEQAISTIRYVDGAQGAPYYVYVGHLLL</sequence>
<protein>
    <submittedName>
        <fullName evidence="1">Uncharacterized protein</fullName>
    </submittedName>
</protein>
<keyword evidence="2" id="KW-1185">Reference proteome</keyword>
<evidence type="ECO:0000313" key="1">
    <source>
        <dbReference type="EMBL" id="MFC0349465.1"/>
    </source>
</evidence>
<dbReference type="Proteomes" id="UP001589844">
    <property type="component" value="Unassembled WGS sequence"/>
</dbReference>
<accession>A0ABV6ICA1</accession>
<gene>
    <name evidence="1" type="ORF">ACFFJH_06580</name>
</gene>
<reference evidence="1 2" key="1">
    <citation type="submission" date="2024-09" db="EMBL/GenBank/DDBJ databases">
        <authorList>
            <person name="Sun Q."/>
            <person name="Mori K."/>
        </authorList>
    </citation>
    <scope>NUCLEOTIDE SEQUENCE [LARGE SCALE GENOMIC DNA]</scope>
    <source>
        <strain evidence="1 2">CCM 8677</strain>
    </source>
</reference>
<evidence type="ECO:0000313" key="2">
    <source>
        <dbReference type="Proteomes" id="UP001589844"/>
    </source>
</evidence>